<dbReference type="InterPro" id="IPR041118">
    <property type="entry name" value="Rx_N"/>
</dbReference>
<dbReference type="Gene3D" id="1.10.8.430">
    <property type="entry name" value="Helical domain of apoptotic protease-activating factors"/>
    <property type="match status" value="1"/>
</dbReference>
<reference evidence="9 10" key="1">
    <citation type="submission" date="2025-05" db="UniProtKB">
        <authorList>
            <consortium name="RefSeq"/>
        </authorList>
    </citation>
    <scope>IDENTIFICATION</scope>
    <source>
        <tissue evidence="9 10">Seedling</tissue>
    </source>
</reference>
<evidence type="ECO:0000256" key="3">
    <source>
        <dbReference type="ARBA" id="ARBA00022821"/>
    </source>
</evidence>
<dbReference type="PANTHER" id="PTHR23155:SF1205">
    <property type="entry name" value="DISEASE RESISTANCE PROTEIN RPM1"/>
    <property type="match status" value="1"/>
</dbReference>
<evidence type="ECO:0000313" key="13">
    <source>
        <dbReference type="RefSeq" id="XP_048319902.2"/>
    </source>
</evidence>
<dbReference type="PRINTS" id="PR00364">
    <property type="entry name" value="DISEASERSIST"/>
</dbReference>
<dbReference type="Pfam" id="PF23598">
    <property type="entry name" value="LRR_14"/>
    <property type="match status" value="1"/>
</dbReference>
<sequence>MFIRVEEGTNSYMATSGIDVLICRIVTLIENEISLYGGVHKEVEKIKHELLTMKSFLEDTKSKGAHDSEVWKTWVANVRDMAHDVEEIVDEFNYHLNKQHSSNKFTRTLWKMVDAPKTIWVRSQIAKKLQEIKKAIREIAERHQRYGQLGGETSQIVHSEGIMLHTNWVRNHAESSLFMKDDDLVGIKDVKEKLMGLLLNEGQQQRTIISVVGMGGSGKTTLVANIFNSQKVRQHFDCYAWITVSQTYTIEELLRNMIKELYTAPNEEIPINLSNMSYRELAEILLNYLQSKRYLVVLDDVWNINLWREINVALPNGLQGSRVMLTTRKEDIAAFSFGVGSQVHFVQPLGENEAWNLFCQKAFSMKYCPPGLEFFARGLVEKCKGLPLGLVTLGGFMSSKLLESEWRRVYNSFNWELSNNPIFDVLRSILLLSFNDLPYRLKHCFLYCCMFPEDYVIFRNRLIRLWIAEGFVEQIRGLTLEETAENYLTELIRRNMLQVVVNSCGKPKACKMHDILRELALSISEVEKFCNVFMGQQETNEEKRSRRISLQANNGQLSSFEGLAKVRTFFAFLPNMITSYSLHALPSGFKMLKILELKGVPIQVLPYEIAHCFSLNYLNLKKTRVKELPKSITKLNHLQTLDVRESEIKVLPHGIAKLKNLRHLMTSRYSERPSFEFLSFYGIKAPSSIFELKNLQVLFGVDVGDEFMVKRLGNMTQLTRLGITKVRGEYEKDLCVAIEKMTLLQLLLVMVADVDEVLRMEELSSAPPLLDKLILVGKLEKIPFWFNSLQSLTSLKLRWSRLAEDFLHCIQELPNLADLRLYNAYKGNSLCFLGGFQKLVRLRLFLFPELNEIIIEKGVMPHIQLLEIGRCYELKTLPYGIEHLSDLSRLNLLSVSNELIQRVRGVDRPKILHISNIDHVYETQSGWCRERLS</sequence>
<dbReference type="RefSeq" id="XP_060674257.1">
    <property type="nucleotide sequence ID" value="XM_060818274.1"/>
</dbReference>
<dbReference type="SUPFAM" id="SSF52540">
    <property type="entry name" value="P-loop containing nucleoside triphosphate hydrolases"/>
    <property type="match status" value="1"/>
</dbReference>
<dbReference type="AlphaFoldDB" id="A0A6P6GLE2"/>
<dbReference type="InterPro" id="IPR027417">
    <property type="entry name" value="P-loop_NTPase"/>
</dbReference>
<evidence type="ECO:0000313" key="15">
    <source>
        <dbReference type="RefSeq" id="XP_048319906.2"/>
    </source>
</evidence>
<dbReference type="RefSeq" id="XP_024934944.3">
    <property type="nucleotide sequence ID" value="XM_025079176.3"/>
</dbReference>
<dbReference type="Pfam" id="PF00931">
    <property type="entry name" value="NB-ARC"/>
    <property type="match status" value="1"/>
</dbReference>
<dbReference type="InterPro" id="IPR058922">
    <property type="entry name" value="WHD_DRP"/>
</dbReference>
<feature type="domain" description="NB-ARC" evidence="4">
    <location>
        <begin position="188"/>
        <end position="366"/>
    </location>
</feature>
<dbReference type="InterPro" id="IPR032675">
    <property type="entry name" value="LRR_dom_sf"/>
</dbReference>
<dbReference type="Pfam" id="PF18052">
    <property type="entry name" value="Rx_N"/>
    <property type="match status" value="1"/>
</dbReference>
<organism evidence="8 11">
    <name type="scientific">Ziziphus jujuba</name>
    <name type="common">Chinese jujube</name>
    <name type="synonym">Ziziphus sativa</name>
    <dbReference type="NCBI Taxonomy" id="326968"/>
    <lineage>
        <taxon>Eukaryota</taxon>
        <taxon>Viridiplantae</taxon>
        <taxon>Streptophyta</taxon>
        <taxon>Embryophyta</taxon>
        <taxon>Tracheophyta</taxon>
        <taxon>Spermatophyta</taxon>
        <taxon>Magnoliopsida</taxon>
        <taxon>eudicotyledons</taxon>
        <taxon>Gunneridae</taxon>
        <taxon>Pentapetalae</taxon>
        <taxon>rosids</taxon>
        <taxon>fabids</taxon>
        <taxon>Rosales</taxon>
        <taxon>Rhamnaceae</taxon>
        <taxon>Paliureae</taxon>
        <taxon>Ziziphus</taxon>
    </lineage>
</organism>
<evidence type="ECO:0000259" key="5">
    <source>
        <dbReference type="Pfam" id="PF18052"/>
    </source>
</evidence>
<dbReference type="GO" id="GO:0043531">
    <property type="term" value="F:ADP binding"/>
    <property type="evidence" value="ECO:0007669"/>
    <property type="project" value="InterPro"/>
</dbReference>
<dbReference type="RefSeq" id="XP_048319906.2">
    <property type="nucleotide sequence ID" value="XM_048463949.2"/>
</dbReference>
<feature type="domain" description="Disease resistance R13L4/SHOC-2-like LRR" evidence="7">
    <location>
        <begin position="565"/>
        <end position="892"/>
    </location>
</feature>
<evidence type="ECO:0000313" key="9">
    <source>
        <dbReference type="RefSeq" id="XP_024934942.3"/>
    </source>
</evidence>
<evidence type="ECO:0000259" key="4">
    <source>
        <dbReference type="Pfam" id="PF00931"/>
    </source>
</evidence>
<evidence type="ECO:0000313" key="8">
    <source>
        <dbReference type="Proteomes" id="UP001652623"/>
    </source>
</evidence>
<dbReference type="SMR" id="A0A6P6GLE2"/>
<evidence type="ECO:0000313" key="18">
    <source>
        <dbReference type="RefSeq" id="XP_060674257.1"/>
    </source>
</evidence>
<name>A0A6P6GLE2_ZIZJJ</name>
<dbReference type="InterPro" id="IPR038005">
    <property type="entry name" value="RX-like_CC"/>
</dbReference>
<evidence type="ECO:0000313" key="11">
    <source>
        <dbReference type="RefSeq" id="XP_024934944.3"/>
    </source>
</evidence>
<dbReference type="RefSeq" id="XP_048319902.2">
    <property type="nucleotide sequence ID" value="XM_048463945.2"/>
</dbReference>
<evidence type="ECO:0000256" key="2">
    <source>
        <dbReference type="ARBA" id="ARBA00022741"/>
    </source>
</evidence>
<dbReference type="InterPro" id="IPR036388">
    <property type="entry name" value="WH-like_DNA-bd_sf"/>
</dbReference>
<dbReference type="SUPFAM" id="SSF52058">
    <property type="entry name" value="L domain-like"/>
    <property type="match status" value="1"/>
</dbReference>
<evidence type="ECO:0000259" key="7">
    <source>
        <dbReference type="Pfam" id="PF23598"/>
    </source>
</evidence>
<evidence type="ECO:0000259" key="6">
    <source>
        <dbReference type="Pfam" id="PF23559"/>
    </source>
</evidence>
<dbReference type="PANTHER" id="PTHR23155">
    <property type="entry name" value="DISEASE RESISTANCE PROTEIN RP"/>
    <property type="match status" value="1"/>
</dbReference>
<gene>
    <name evidence="9 10 11 12 13 14 15 16 17 18" type="primary">LOC107430574</name>
</gene>
<dbReference type="RefSeq" id="XP_024934942.3">
    <property type="nucleotide sequence ID" value="XM_025079174.3"/>
</dbReference>
<dbReference type="RefSeq" id="XP_060674255.1">
    <property type="nucleotide sequence ID" value="XM_060818272.1"/>
</dbReference>
<accession>A0A6P6GLE2</accession>
<evidence type="ECO:0000313" key="14">
    <source>
        <dbReference type="RefSeq" id="XP_048319905.2"/>
    </source>
</evidence>
<dbReference type="Pfam" id="PF23559">
    <property type="entry name" value="WHD_DRP"/>
    <property type="match status" value="1"/>
</dbReference>
<evidence type="ECO:0000313" key="17">
    <source>
        <dbReference type="RefSeq" id="XP_060674256.1"/>
    </source>
</evidence>
<evidence type="ECO:0000313" key="16">
    <source>
        <dbReference type="RefSeq" id="XP_060674255.1"/>
    </source>
</evidence>
<dbReference type="Gene3D" id="1.20.5.4130">
    <property type="match status" value="1"/>
</dbReference>
<proteinExistence type="predicted"/>
<dbReference type="GO" id="GO:0098542">
    <property type="term" value="P:defense response to other organism"/>
    <property type="evidence" value="ECO:0007669"/>
    <property type="project" value="TreeGrafter"/>
</dbReference>
<feature type="domain" description="Disease resistance N-terminal" evidence="5">
    <location>
        <begin position="20"/>
        <end position="106"/>
    </location>
</feature>
<keyword evidence="8" id="KW-1185">Reference proteome</keyword>
<dbReference type="RefSeq" id="XP_048319905.2">
    <property type="nucleotide sequence ID" value="XM_048463948.2"/>
</dbReference>
<evidence type="ECO:0000313" key="12">
    <source>
        <dbReference type="RefSeq" id="XP_024934945.3"/>
    </source>
</evidence>
<dbReference type="Gene3D" id="1.10.10.10">
    <property type="entry name" value="Winged helix-like DNA-binding domain superfamily/Winged helix DNA-binding domain"/>
    <property type="match status" value="1"/>
</dbReference>
<evidence type="ECO:0000313" key="10">
    <source>
        <dbReference type="RefSeq" id="XP_024934943.3"/>
    </source>
</evidence>
<dbReference type="RefSeq" id="XP_024934943.3">
    <property type="nucleotide sequence ID" value="XM_025079175.3"/>
</dbReference>
<dbReference type="Gene3D" id="3.80.10.10">
    <property type="entry name" value="Ribonuclease Inhibitor"/>
    <property type="match status" value="1"/>
</dbReference>
<dbReference type="CDD" id="cd14798">
    <property type="entry name" value="RX-CC_like"/>
    <property type="match status" value="1"/>
</dbReference>
<dbReference type="InterPro" id="IPR055414">
    <property type="entry name" value="LRR_R13L4/SHOC2-like"/>
</dbReference>
<feature type="domain" description="Disease resistance protein winged helix" evidence="6">
    <location>
        <begin position="450"/>
        <end position="520"/>
    </location>
</feature>
<keyword evidence="1" id="KW-0677">Repeat</keyword>
<evidence type="ECO:0000256" key="1">
    <source>
        <dbReference type="ARBA" id="ARBA00022737"/>
    </source>
</evidence>
<dbReference type="InterPro" id="IPR044974">
    <property type="entry name" value="Disease_R_plants"/>
</dbReference>
<keyword evidence="3" id="KW-0611">Plant defense</keyword>
<dbReference type="GeneID" id="107430574"/>
<protein>
    <submittedName>
        <fullName evidence="9 10">Disease resistance protein RPM1 isoform X1</fullName>
    </submittedName>
</protein>
<keyword evidence="2" id="KW-0547">Nucleotide-binding</keyword>
<dbReference type="Proteomes" id="UP001652623">
    <property type="component" value="Chromosome 6"/>
</dbReference>
<dbReference type="RefSeq" id="XP_060674256.1">
    <property type="nucleotide sequence ID" value="XM_060818273.1"/>
</dbReference>
<dbReference type="Gene3D" id="3.40.50.300">
    <property type="entry name" value="P-loop containing nucleotide triphosphate hydrolases"/>
    <property type="match status" value="1"/>
</dbReference>
<dbReference type="RefSeq" id="XP_024934945.3">
    <property type="nucleotide sequence ID" value="XM_025079177.3"/>
</dbReference>
<dbReference type="InterPro" id="IPR042197">
    <property type="entry name" value="Apaf_helical"/>
</dbReference>
<dbReference type="InterPro" id="IPR002182">
    <property type="entry name" value="NB-ARC"/>
</dbReference>